<dbReference type="SUPFAM" id="SSF46626">
    <property type="entry name" value="Cytochrome c"/>
    <property type="match status" value="1"/>
</dbReference>
<dbReference type="Proteomes" id="UP001235760">
    <property type="component" value="Unassembled WGS sequence"/>
</dbReference>
<evidence type="ECO:0000259" key="7">
    <source>
        <dbReference type="PROSITE" id="PS51007"/>
    </source>
</evidence>
<reference evidence="8 9" key="1">
    <citation type="submission" date="2023-08" db="EMBL/GenBank/DDBJ databases">
        <authorList>
            <person name="Roldan D.M."/>
            <person name="Menes R.J."/>
        </authorList>
    </citation>
    <scope>NUCLEOTIDE SEQUENCE [LARGE SCALE GENOMIC DNA]</scope>
    <source>
        <strain evidence="8 9">CCM 2812</strain>
    </source>
</reference>
<dbReference type="EMBL" id="JAUZEE010000011">
    <property type="protein sequence ID" value="MDP4302454.1"/>
    <property type="molecule type" value="Genomic_DNA"/>
</dbReference>
<feature type="chain" id="PRO_5045645097" evidence="6">
    <location>
        <begin position="31"/>
        <end position="140"/>
    </location>
</feature>
<feature type="region of interest" description="Disordered" evidence="5">
    <location>
        <begin position="77"/>
        <end position="99"/>
    </location>
</feature>
<name>A0ABT9G7J9_LEPDI</name>
<keyword evidence="3 4" id="KW-0408">Iron</keyword>
<evidence type="ECO:0000256" key="2">
    <source>
        <dbReference type="ARBA" id="ARBA00022723"/>
    </source>
</evidence>
<feature type="signal peptide" evidence="6">
    <location>
        <begin position="1"/>
        <end position="30"/>
    </location>
</feature>
<dbReference type="InterPro" id="IPR036909">
    <property type="entry name" value="Cyt_c-like_dom_sf"/>
</dbReference>
<evidence type="ECO:0000256" key="1">
    <source>
        <dbReference type="ARBA" id="ARBA00022617"/>
    </source>
</evidence>
<proteinExistence type="predicted"/>
<dbReference type="Gene3D" id="1.10.760.10">
    <property type="entry name" value="Cytochrome c-like domain"/>
    <property type="match status" value="1"/>
</dbReference>
<evidence type="ECO:0000256" key="4">
    <source>
        <dbReference type="PROSITE-ProRule" id="PRU00433"/>
    </source>
</evidence>
<evidence type="ECO:0000313" key="8">
    <source>
        <dbReference type="EMBL" id="MDP4302454.1"/>
    </source>
</evidence>
<organism evidence="8 9">
    <name type="scientific">Leptothrix discophora</name>
    <dbReference type="NCBI Taxonomy" id="89"/>
    <lineage>
        <taxon>Bacteria</taxon>
        <taxon>Pseudomonadati</taxon>
        <taxon>Pseudomonadota</taxon>
        <taxon>Betaproteobacteria</taxon>
        <taxon>Burkholderiales</taxon>
        <taxon>Sphaerotilaceae</taxon>
        <taxon>Leptothrix</taxon>
    </lineage>
</organism>
<dbReference type="PROSITE" id="PS51007">
    <property type="entry name" value="CYTC"/>
    <property type="match status" value="1"/>
</dbReference>
<keyword evidence="9" id="KW-1185">Reference proteome</keyword>
<dbReference type="RefSeq" id="WP_305750991.1">
    <property type="nucleotide sequence ID" value="NZ_JAUZEE010000011.1"/>
</dbReference>
<gene>
    <name evidence="8" type="ORF">Q8X39_17585</name>
</gene>
<evidence type="ECO:0000256" key="5">
    <source>
        <dbReference type="SAM" id="MobiDB-lite"/>
    </source>
</evidence>
<sequence length="140" mass="14674">MQITRTLGRTGGVWLASLCLAAGLSSVAHAGDTSPAAELARWNQAAGTPGQAARGEAFFNATHGGEWSCASCHGKPPVAPGKHASTGKPIQPLAPAKNPERFTDVAKADKWFKRNCKDVLSRECTAAEKADVMAYLVSLK</sequence>
<keyword evidence="6" id="KW-0732">Signal</keyword>
<evidence type="ECO:0000256" key="3">
    <source>
        <dbReference type="ARBA" id="ARBA00023004"/>
    </source>
</evidence>
<accession>A0ABT9G7J9</accession>
<dbReference type="Pfam" id="PF09086">
    <property type="entry name" value="DUF1924"/>
    <property type="match status" value="1"/>
</dbReference>
<evidence type="ECO:0000313" key="9">
    <source>
        <dbReference type="Proteomes" id="UP001235760"/>
    </source>
</evidence>
<feature type="domain" description="Cytochrome c" evidence="7">
    <location>
        <begin position="50"/>
        <end position="140"/>
    </location>
</feature>
<keyword evidence="1 4" id="KW-0349">Heme</keyword>
<protein>
    <submittedName>
        <fullName evidence="8">DUF1924 domain-containing protein</fullName>
    </submittedName>
</protein>
<dbReference type="InterPro" id="IPR015170">
    <property type="entry name" value="DUF1924_SHP"/>
</dbReference>
<keyword evidence="2 4" id="KW-0479">Metal-binding</keyword>
<comment type="caution">
    <text evidence="8">The sequence shown here is derived from an EMBL/GenBank/DDBJ whole genome shotgun (WGS) entry which is preliminary data.</text>
</comment>
<dbReference type="InterPro" id="IPR009056">
    <property type="entry name" value="Cyt_c-like_dom"/>
</dbReference>
<evidence type="ECO:0000256" key="6">
    <source>
        <dbReference type="SAM" id="SignalP"/>
    </source>
</evidence>